<protein>
    <submittedName>
        <fullName evidence="1">Uncharacterized protein</fullName>
    </submittedName>
</protein>
<proteinExistence type="predicted"/>
<sequence>MSVTDKFNYWDLPRDGRTQFLYDDEYSLASFLAMAEDAAYILIPGCYSEIIAKWATEDAAFQLAPMSLENMQGGFIGTCNSVEMFTDAFAGKDRRYPAGAPCVFGQWGGKFTVELETERSPYYRLRNEPDNGMDQEWREWDRDAFWTAPRYGKGVFMEVVGILLPRRFVPDFYADPELMARFARRATGTVSTVEENFNGWLGDYCGIPVYTDDYLHRAMVDNSDPIVWKVKQT</sequence>
<name>A0AB39CDZ2_9VIRU</name>
<evidence type="ECO:0000313" key="1">
    <source>
        <dbReference type="EMBL" id="XDJ15055.1"/>
    </source>
</evidence>
<accession>A0AB39CDZ2</accession>
<reference evidence="1" key="1">
    <citation type="submission" date="2024-07" db="EMBL/GenBank/DDBJ databases">
        <authorList>
            <person name="Bringhurst R.M."/>
            <person name="Homer T.E."/>
        </authorList>
    </citation>
    <scope>NUCLEOTIDE SEQUENCE</scope>
</reference>
<dbReference type="EMBL" id="PQ015379">
    <property type="protein sequence ID" value="XDJ15055.1"/>
    <property type="molecule type" value="Genomic_DNA"/>
</dbReference>
<organism evidence="1">
    <name type="scientific">Pseudomonas phage HRDY3</name>
    <dbReference type="NCBI Taxonomy" id="3236930"/>
    <lineage>
        <taxon>Viruses</taxon>
    </lineage>
</organism>